<dbReference type="AlphaFoldDB" id="A0A9W4WYD8"/>
<dbReference type="Proteomes" id="UP001153678">
    <property type="component" value="Unassembled WGS sequence"/>
</dbReference>
<evidence type="ECO:0000313" key="2">
    <source>
        <dbReference type="Proteomes" id="UP001153678"/>
    </source>
</evidence>
<reference evidence="1" key="1">
    <citation type="submission" date="2022-08" db="EMBL/GenBank/DDBJ databases">
        <authorList>
            <person name="Kallberg Y."/>
            <person name="Tangrot J."/>
            <person name="Rosling A."/>
        </authorList>
    </citation>
    <scope>NUCLEOTIDE SEQUENCE</scope>
    <source>
        <strain evidence="1">Wild A</strain>
    </source>
</reference>
<organism evidence="1 2">
    <name type="scientific">Funneliformis geosporum</name>
    <dbReference type="NCBI Taxonomy" id="1117311"/>
    <lineage>
        <taxon>Eukaryota</taxon>
        <taxon>Fungi</taxon>
        <taxon>Fungi incertae sedis</taxon>
        <taxon>Mucoromycota</taxon>
        <taxon>Glomeromycotina</taxon>
        <taxon>Glomeromycetes</taxon>
        <taxon>Glomerales</taxon>
        <taxon>Glomeraceae</taxon>
        <taxon>Funneliformis</taxon>
    </lineage>
</organism>
<feature type="non-terminal residue" evidence="1">
    <location>
        <position position="1"/>
    </location>
</feature>
<comment type="caution">
    <text evidence="1">The sequence shown here is derived from an EMBL/GenBank/DDBJ whole genome shotgun (WGS) entry which is preliminary data.</text>
</comment>
<protein>
    <submittedName>
        <fullName evidence="1">3952_t:CDS:1</fullName>
    </submittedName>
</protein>
<accession>A0A9W4WYD8</accession>
<name>A0A9W4WYD8_9GLOM</name>
<proteinExistence type="predicted"/>
<keyword evidence="2" id="KW-1185">Reference proteome</keyword>
<gene>
    <name evidence="1" type="ORF">FWILDA_LOCUS17133</name>
</gene>
<sequence>ILQIVNNPQLTVAQTKLELVNILPNLTQPQIEALTEVICHQIDQSKRGKFSGITDLEGKNFKVR</sequence>
<evidence type="ECO:0000313" key="1">
    <source>
        <dbReference type="EMBL" id="CAI2195550.1"/>
    </source>
</evidence>
<dbReference type="EMBL" id="CAMKVN010012622">
    <property type="protein sequence ID" value="CAI2195550.1"/>
    <property type="molecule type" value="Genomic_DNA"/>
</dbReference>